<comment type="caution">
    <text evidence="2">The sequence shown here is derived from an EMBL/GenBank/DDBJ whole genome shotgun (WGS) entry which is preliminary data.</text>
</comment>
<keyword evidence="3" id="KW-1185">Reference proteome</keyword>
<feature type="compositionally biased region" description="Polar residues" evidence="1">
    <location>
        <begin position="1"/>
        <end position="11"/>
    </location>
</feature>
<protein>
    <submittedName>
        <fullName evidence="2">Uncharacterized protein</fullName>
    </submittedName>
</protein>
<accession>A0AAD7TAX4</accession>
<name>A0AAD7TAX4_9TELE</name>
<organism evidence="2 3">
    <name type="scientific">Aldrovandia affinis</name>
    <dbReference type="NCBI Taxonomy" id="143900"/>
    <lineage>
        <taxon>Eukaryota</taxon>
        <taxon>Metazoa</taxon>
        <taxon>Chordata</taxon>
        <taxon>Craniata</taxon>
        <taxon>Vertebrata</taxon>
        <taxon>Euteleostomi</taxon>
        <taxon>Actinopterygii</taxon>
        <taxon>Neopterygii</taxon>
        <taxon>Teleostei</taxon>
        <taxon>Notacanthiformes</taxon>
        <taxon>Halosauridae</taxon>
        <taxon>Aldrovandia</taxon>
    </lineage>
</organism>
<dbReference type="AlphaFoldDB" id="A0AAD7TAX4"/>
<proteinExistence type="predicted"/>
<reference evidence="2" key="1">
    <citation type="journal article" date="2023" name="Science">
        <title>Genome structures resolve the early diversification of teleost fishes.</title>
        <authorList>
            <person name="Parey E."/>
            <person name="Louis A."/>
            <person name="Montfort J."/>
            <person name="Bouchez O."/>
            <person name="Roques C."/>
            <person name="Iampietro C."/>
            <person name="Lluch J."/>
            <person name="Castinel A."/>
            <person name="Donnadieu C."/>
            <person name="Desvignes T."/>
            <person name="Floi Bucao C."/>
            <person name="Jouanno E."/>
            <person name="Wen M."/>
            <person name="Mejri S."/>
            <person name="Dirks R."/>
            <person name="Jansen H."/>
            <person name="Henkel C."/>
            <person name="Chen W.J."/>
            <person name="Zahm M."/>
            <person name="Cabau C."/>
            <person name="Klopp C."/>
            <person name="Thompson A.W."/>
            <person name="Robinson-Rechavi M."/>
            <person name="Braasch I."/>
            <person name="Lecointre G."/>
            <person name="Bobe J."/>
            <person name="Postlethwait J.H."/>
            <person name="Berthelot C."/>
            <person name="Roest Crollius H."/>
            <person name="Guiguen Y."/>
        </authorList>
    </citation>
    <scope>NUCLEOTIDE SEQUENCE</scope>
    <source>
        <strain evidence="2">NC1722</strain>
    </source>
</reference>
<sequence>MTTPNLSQGGPTVSVPAVGRPDNSRHLAQAGAVRSIAMASTAWRPRESDCPTVALRWAEQNGWWLAAPGGTSDRSQPLGVADNGIP</sequence>
<evidence type="ECO:0000313" key="3">
    <source>
        <dbReference type="Proteomes" id="UP001221898"/>
    </source>
</evidence>
<evidence type="ECO:0000313" key="2">
    <source>
        <dbReference type="EMBL" id="KAJ8417565.1"/>
    </source>
</evidence>
<feature type="region of interest" description="Disordered" evidence="1">
    <location>
        <begin position="1"/>
        <end position="23"/>
    </location>
</feature>
<evidence type="ECO:0000256" key="1">
    <source>
        <dbReference type="SAM" id="MobiDB-lite"/>
    </source>
</evidence>
<dbReference type="EMBL" id="JAINUG010000003">
    <property type="protein sequence ID" value="KAJ8417565.1"/>
    <property type="molecule type" value="Genomic_DNA"/>
</dbReference>
<dbReference type="Proteomes" id="UP001221898">
    <property type="component" value="Unassembled WGS sequence"/>
</dbReference>
<gene>
    <name evidence="2" type="ORF">AAFF_G00224080</name>
</gene>